<protein>
    <submittedName>
        <fullName evidence="3">Uncharacterized protein</fullName>
    </submittedName>
</protein>
<accession>A0ABQ6N3D7</accession>
<evidence type="ECO:0000313" key="3">
    <source>
        <dbReference type="EMBL" id="GMI39629.1"/>
    </source>
</evidence>
<feature type="transmembrane region" description="Helical" evidence="2">
    <location>
        <begin position="67"/>
        <end position="86"/>
    </location>
</feature>
<dbReference type="EMBL" id="BRYB01002097">
    <property type="protein sequence ID" value="GMI39629.1"/>
    <property type="molecule type" value="Genomic_DNA"/>
</dbReference>
<reference evidence="3 4" key="1">
    <citation type="journal article" date="2023" name="Commun. Biol.">
        <title>Genome analysis of Parmales, the sister group of diatoms, reveals the evolutionary specialization of diatoms from phago-mixotrophs to photoautotrophs.</title>
        <authorList>
            <person name="Ban H."/>
            <person name="Sato S."/>
            <person name="Yoshikawa S."/>
            <person name="Yamada K."/>
            <person name="Nakamura Y."/>
            <person name="Ichinomiya M."/>
            <person name="Sato N."/>
            <person name="Blanc-Mathieu R."/>
            <person name="Endo H."/>
            <person name="Kuwata A."/>
            <person name="Ogata H."/>
        </authorList>
    </citation>
    <scope>NUCLEOTIDE SEQUENCE [LARGE SCALE GENOMIC DNA]</scope>
</reference>
<keyword evidence="2" id="KW-0812">Transmembrane</keyword>
<evidence type="ECO:0000313" key="4">
    <source>
        <dbReference type="Proteomes" id="UP001165060"/>
    </source>
</evidence>
<feature type="transmembrane region" description="Helical" evidence="2">
    <location>
        <begin position="262"/>
        <end position="282"/>
    </location>
</feature>
<feature type="transmembrane region" description="Helical" evidence="2">
    <location>
        <begin position="220"/>
        <end position="241"/>
    </location>
</feature>
<gene>
    <name evidence="3" type="ORF">TeGR_g1923</name>
</gene>
<name>A0ABQ6N3D7_9STRA</name>
<comment type="caution">
    <text evidence="3">The sequence shown here is derived from an EMBL/GenBank/DDBJ whole genome shotgun (WGS) entry which is preliminary data.</text>
</comment>
<sequence length="341" mass="37095">MANLTALNITDAEKLVAYICDWKVDGEDVDYRPVCEYGMVPKGWPEADDITDINDCSLRVVDAFPTYGTASMVYIAATFLVTLWSIRNAYIYRAKRLEAGGKNKDVVSSSELMARCMVFSTSANTFTQIDVEGYHIFPYIFVYSLSYMILASLVSLLVILVRSWVTVIDGGKAKVTPKWVNVVGAASLCAFWSFEIGGGIVEWVMVDSVDGGFNGSVNALRGFAFSLNCLMWVVVCMHYYLKISGMLAKGGASAGAKSIHKLSKSVMISCSLAFAYKGFFGYLRLGTGDNYTPPPCAGGVGFFRLVPVIYMFVTMLMLGSQHPSKPQKSSAGSTVAPSSTE</sequence>
<organism evidence="3 4">
    <name type="scientific">Tetraparma gracilis</name>
    <dbReference type="NCBI Taxonomy" id="2962635"/>
    <lineage>
        <taxon>Eukaryota</taxon>
        <taxon>Sar</taxon>
        <taxon>Stramenopiles</taxon>
        <taxon>Ochrophyta</taxon>
        <taxon>Bolidophyceae</taxon>
        <taxon>Parmales</taxon>
        <taxon>Triparmaceae</taxon>
        <taxon>Tetraparma</taxon>
    </lineage>
</organism>
<feature type="transmembrane region" description="Helical" evidence="2">
    <location>
        <begin position="302"/>
        <end position="319"/>
    </location>
</feature>
<evidence type="ECO:0000256" key="2">
    <source>
        <dbReference type="SAM" id="Phobius"/>
    </source>
</evidence>
<feature type="region of interest" description="Disordered" evidence="1">
    <location>
        <begin position="321"/>
        <end position="341"/>
    </location>
</feature>
<keyword evidence="2" id="KW-1133">Transmembrane helix</keyword>
<feature type="transmembrane region" description="Helical" evidence="2">
    <location>
        <begin position="179"/>
        <end position="200"/>
    </location>
</feature>
<keyword evidence="2" id="KW-0472">Membrane</keyword>
<proteinExistence type="predicted"/>
<evidence type="ECO:0000256" key="1">
    <source>
        <dbReference type="SAM" id="MobiDB-lite"/>
    </source>
</evidence>
<keyword evidence="4" id="KW-1185">Reference proteome</keyword>
<dbReference type="Proteomes" id="UP001165060">
    <property type="component" value="Unassembled WGS sequence"/>
</dbReference>
<feature type="transmembrane region" description="Helical" evidence="2">
    <location>
        <begin position="141"/>
        <end position="167"/>
    </location>
</feature>